<evidence type="ECO:0000259" key="2">
    <source>
        <dbReference type="PROSITE" id="PS50181"/>
    </source>
</evidence>
<dbReference type="SUPFAM" id="SSF81383">
    <property type="entry name" value="F-box domain"/>
    <property type="match status" value="1"/>
</dbReference>
<dbReference type="Proteomes" id="UP000053029">
    <property type="component" value="Unassembled WGS sequence"/>
</dbReference>
<dbReference type="PROSITE" id="PS50181">
    <property type="entry name" value="FBOX"/>
    <property type="match status" value="1"/>
</dbReference>
<dbReference type="InterPro" id="IPR001810">
    <property type="entry name" value="F-box_dom"/>
</dbReference>
<dbReference type="Pfam" id="PF12937">
    <property type="entry name" value="F-box-like"/>
    <property type="match status" value="1"/>
</dbReference>
<dbReference type="SUPFAM" id="SSF50978">
    <property type="entry name" value="WD40 repeat-like"/>
    <property type="match status" value="1"/>
</dbReference>
<dbReference type="Gene3D" id="1.20.1280.50">
    <property type="match status" value="1"/>
</dbReference>
<feature type="domain" description="F-box" evidence="2">
    <location>
        <begin position="26"/>
        <end position="72"/>
    </location>
</feature>
<dbReference type="STRING" id="1442368.A0A0D2GEL0"/>
<keyword evidence="4" id="KW-1185">Reference proteome</keyword>
<gene>
    <name evidence="3" type="ORF">Z517_05845</name>
</gene>
<dbReference type="VEuPathDB" id="FungiDB:Z517_05845"/>
<evidence type="ECO:0000313" key="3">
    <source>
        <dbReference type="EMBL" id="KIW79233.1"/>
    </source>
</evidence>
<dbReference type="RefSeq" id="XP_013283041.1">
    <property type="nucleotide sequence ID" value="XM_013427587.1"/>
</dbReference>
<dbReference type="SMART" id="SM00256">
    <property type="entry name" value="FBOX"/>
    <property type="match status" value="1"/>
</dbReference>
<dbReference type="InterPro" id="IPR036047">
    <property type="entry name" value="F-box-like_dom_sf"/>
</dbReference>
<evidence type="ECO:0000313" key="4">
    <source>
        <dbReference type="Proteomes" id="UP000053029"/>
    </source>
</evidence>
<dbReference type="OrthoDB" id="3219396at2759"/>
<dbReference type="Pfam" id="PF25499">
    <property type="entry name" value="Beta-prop_pof12"/>
    <property type="match status" value="1"/>
</dbReference>
<dbReference type="InterPro" id="IPR015943">
    <property type="entry name" value="WD40/YVTN_repeat-like_dom_sf"/>
</dbReference>
<protein>
    <recommendedName>
        <fullName evidence="2">F-box domain-containing protein</fullName>
    </recommendedName>
</protein>
<proteinExistence type="predicted"/>
<dbReference type="AlphaFoldDB" id="A0A0D2GEL0"/>
<dbReference type="InterPro" id="IPR036322">
    <property type="entry name" value="WD40_repeat_dom_sf"/>
</dbReference>
<organism evidence="3 4">
    <name type="scientific">Fonsecaea pedrosoi CBS 271.37</name>
    <dbReference type="NCBI Taxonomy" id="1442368"/>
    <lineage>
        <taxon>Eukaryota</taxon>
        <taxon>Fungi</taxon>
        <taxon>Dikarya</taxon>
        <taxon>Ascomycota</taxon>
        <taxon>Pezizomycotina</taxon>
        <taxon>Eurotiomycetes</taxon>
        <taxon>Chaetothyriomycetidae</taxon>
        <taxon>Chaetothyriales</taxon>
        <taxon>Herpotrichiellaceae</taxon>
        <taxon>Fonsecaea</taxon>
    </lineage>
</organism>
<dbReference type="Gene3D" id="2.130.10.10">
    <property type="entry name" value="YVTN repeat-like/Quinoprotein amine dehydrogenase"/>
    <property type="match status" value="1"/>
</dbReference>
<reference evidence="3 4" key="1">
    <citation type="submission" date="2015-01" db="EMBL/GenBank/DDBJ databases">
        <title>The Genome Sequence of Fonsecaea pedrosoi CBS 271.37.</title>
        <authorList>
            <consortium name="The Broad Institute Genomics Platform"/>
            <person name="Cuomo C."/>
            <person name="de Hoog S."/>
            <person name="Gorbushina A."/>
            <person name="Stielow B."/>
            <person name="Teixiera M."/>
            <person name="Abouelleil A."/>
            <person name="Chapman S.B."/>
            <person name="Priest M."/>
            <person name="Young S.K."/>
            <person name="Wortman J."/>
            <person name="Nusbaum C."/>
            <person name="Birren B."/>
        </authorList>
    </citation>
    <scope>NUCLEOTIDE SEQUENCE [LARGE SCALE GENOMIC DNA]</scope>
    <source>
        <strain evidence="3 4">CBS 271.37</strain>
    </source>
</reference>
<name>A0A0D2GEL0_9EURO</name>
<accession>A0A0D2GEL0</accession>
<evidence type="ECO:0000256" key="1">
    <source>
        <dbReference type="SAM" id="MobiDB-lite"/>
    </source>
</evidence>
<sequence>MPKRRRSNDDTGKQPAPAKRSRTGSKRHLLDISDEILLRILSFLPIKDLLKTECVSRRLHSLATDRGIWKVKYMQTWVRPRLRRLPPAGTGHHDHSVDWKSRFRIKSNWSKGQARLKEVEVARPPAPPVIAKVHRGMIFTVDPANGLRTWSQRDVTKTPKAQTQLHGPSTATCMAVESIDDTTYILLGFDDGSLSIYIYDHEGQIELRSSHQSADGSLMAISLAFPYVMTVSRTKYLSLYQCDSKGIQDGNATDILTIARLQSDASFAPISVALRRAPNQVIATIAYAFSRFQFGWCVGLQEIRLTTAGRVMDSRLASTLSRPYTGWSKGDMTTRSTSSLPLPLHPQLMNPPTSLSYQHPFLIGTLADNTIISFLVTSNEEKLEISAGRRLWGHTSAVSGAEVNNRGKAVSISSRGDEMRVWELEPVMATENQPRASTEIIAVDALCGGAELLRGRSPTLGFALGELRREMELTRRWVGFDDEQVVVLGERGQRQIMALYDFT</sequence>
<feature type="region of interest" description="Disordered" evidence="1">
    <location>
        <begin position="1"/>
        <end position="25"/>
    </location>
</feature>
<dbReference type="HOGENOM" id="CLU_024462_1_0_1"/>
<dbReference type="EMBL" id="KN846972">
    <property type="protein sequence ID" value="KIW79233.1"/>
    <property type="molecule type" value="Genomic_DNA"/>
</dbReference>
<dbReference type="GeneID" id="25305335"/>